<dbReference type="Proteomes" id="UP000053477">
    <property type="component" value="Unassembled WGS sequence"/>
</dbReference>
<protein>
    <submittedName>
        <fullName evidence="1">Uncharacterized protein</fullName>
    </submittedName>
</protein>
<organism evidence="1 2">
    <name type="scientific">Schizopora paradoxa</name>
    <dbReference type="NCBI Taxonomy" id="27342"/>
    <lineage>
        <taxon>Eukaryota</taxon>
        <taxon>Fungi</taxon>
        <taxon>Dikarya</taxon>
        <taxon>Basidiomycota</taxon>
        <taxon>Agaricomycotina</taxon>
        <taxon>Agaricomycetes</taxon>
        <taxon>Hymenochaetales</taxon>
        <taxon>Schizoporaceae</taxon>
        <taxon>Schizopora</taxon>
    </lineage>
</organism>
<dbReference type="EMBL" id="KQ086486">
    <property type="protein sequence ID" value="KLO04605.1"/>
    <property type="molecule type" value="Genomic_DNA"/>
</dbReference>
<proteinExistence type="predicted"/>
<evidence type="ECO:0000313" key="1">
    <source>
        <dbReference type="EMBL" id="KLO04605.1"/>
    </source>
</evidence>
<accession>A0A0H2QYF8</accession>
<name>A0A0H2QYF8_9AGAM</name>
<dbReference type="InParanoid" id="A0A0H2QYF8"/>
<reference evidence="1 2" key="1">
    <citation type="submission" date="2015-04" db="EMBL/GenBank/DDBJ databases">
        <title>Complete genome sequence of Schizopora paradoxa KUC8140, a cosmopolitan wood degrader in East Asia.</title>
        <authorList>
            <consortium name="DOE Joint Genome Institute"/>
            <person name="Min B."/>
            <person name="Park H."/>
            <person name="Jang Y."/>
            <person name="Kim J.-J."/>
            <person name="Kim K.H."/>
            <person name="Pangilinan J."/>
            <person name="Lipzen A."/>
            <person name="Riley R."/>
            <person name="Grigoriev I.V."/>
            <person name="Spatafora J.W."/>
            <person name="Choi I.-G."/>
        </authorList>
    </citation>
    <scope>NUCLEOTIDE SEQUENCE [LARGE SCALE GENOMIC DNA]</scope>
    <source>
        <strain evidence="1 2">KUC8140</strain>
    </source>
</reference>
<sequence length="197" mass="21573">MLALRRLRACRLRVPSKIRYYKPISTPTVCIESWRTRSSSPIPPRLVYLLSALFPAAVIHFPAPPGTSHFEAAIAIAILLPAYSPSPCRRGRDRGCIARGDVSRARERAHAVRKWALSKSSRMALAGGDENEFGVMGVEGAVRTGRVESGRPFERVAVVFSLRRTFTFASTPSNGREDAINAPFDPIVAFSAIPSIP</sequence>
<gene>
    <name evidence="1" type="ORF">SCHPADRAFT_911548</name>
</gene>
<evidence type="ECO:0000313" key="2">
    <source>
        <dbReference type="Proteomes" id="UP000053477"/>
    </source>
</evidence>
<keyword evidence="2" id="KW-1185">Reference proteome</keyword>
<dbReference type="AlphaFoldDB" id="A0A0H2QYF8"/>